<dbReference type="AlphaFoldDB" id="A0A8C6WPR2"/>
<dbReference type="InterPro" id="IPR000408">
    <property type="entry name" value="Reg_chr_condens"/>
</dbReference>
<dbReference type="Ensembl" id="ENSNMLT00000025178.1">
    <property type="protein sequence ID" value="ENSNMLP00000022492.1"/>
    <property type="gene ID" value="ENSNMLG00000014523.1"/>
</dbReference>
<dbReference type="GO" id="GO:0061630">
    <property type="term" value="F:ubiquitin protein ligase activity"/>
    <property type="evidence" value="ECO:0007669"/>
    <property type="project" value="TreeGrafter"/>
</dbReference>
<dbReference type="Pfam" id="PF00415">
    <property type="entry name" value="RCC1"/>
    <property type="match status" value="2"/>
</dbReference>
<evidence type="ECO:0000256" key="1">
    <source>
        <dbReference type="ARBA" id="ARBA00022737"/>
    </source>
</evidence>
<keyword evidence="1" id="KW-0677">Repeat</keyword>
<protein>
    <recommendedName>
        <fullName evidence="5">Regulator of chromosome condensation 1</fullName>
    </recommendedName>
</protein>
<organism evidence="3 4">
    <name type="scientific">Neogobius melanostomus</name>
    <name type="common">round goby</name>
    <dbReference type="NCBI Taxonomy" id="47308"/>
    <lineage>
        <taxon>Eukaryota</taxon>
        <taxon>Metazoa</taxon>
        <taxon>Chordata</taxon>
        <taxon>Craniata</taxon>
        <taxon>Vertebrata</taxon>
        <taxon>Euteleostomi</taxon>
        <taxon>Actinopterygii</taxon>
        <taxon>Neopterygii</taxon>
        <taxon>Teleostei</taxon>
        <taxon>Neoteleostei</taxon>
        <taxon>Acanthomorphata</taxon>
        <taxon>Gobiaria</taxon>
        <taxon>Gobiiformes</taxon>
        <taxon>Gobioidei</taxon>
        <taxon>Gobiidae</taxon>
        <taxon>Benthophilinae</taxon>
        <taxon>Neogobiini</taxon>
        <taxon>Neogobius</taxon>
    </lineage>
</organism>
<keyword evidence="4" id="KW-1185">Reference proteome</keyword>
<dbReference type="PRINTS" id="PR00633">
    <property type="entry name" value="RCCNDNSATION"/>
</dbReference>
<dbReference type="PROSITE" id="PS50012">
    <property type="entry name" value="RCC1_3"/>
    <property type="match status" value="1"/>
</dbReference>
<proteinExistence type="predicted"/>
<dbReference type="Gene3D" id="2.130.10.30">
    <property type="entry name" value="Regulator of chromosome condensation 1/beta-lactamase-inhibitor protein II"/>
    <property type="match status" value="1"/>
</dbReference>
<reference evidence="3" key="2">
    <citation type="submission" date="2025-09" db="UniProtKB">
        <authorList>
            <consortium name="Ensembl"/>
        </authorList>
    </citation>
    <scope>IDENTIFICATION</scope>
</reference>
<evidence type="ECO:0000313" key="4">
    <source>
        <dbReference type="Proteomes" id="UP000694523"/>
    </source>
</evidence>
<dbReference type="InterPro" id="IPR051709">
    <property type="entry name" value="Ub-ligase/GTPase-reg"/>
</dbReference>
<evidence type="ECO:0000313" key="3">
    <source>
        <dbReference type="Ensembl" id="ENSNMLP00000022492.1"/>
    </source>
</evidence>
<feature type="repeat" description="RCC1" evidence="2">
    <location>
        <begin position="33"/>
        <end position="85"/>
    </location>
</feature>
<dbReference type="GO" id="GO:0005737">
    <property type="term" value="C:cytoplasm"/>
    <property type="evidence" value="ECO:0007669"/>
    <property type="project" value="TreeGrafter"/>
</dbReference>
<dbReference type="PANTHER" id="PTHR45622:SF76">
    <property type="entry name" value="HECT AND RLD DOMAIN CONTAINING E3 UBIQUITIN LIGASE 4, ISOFORM C"/>
    <property type="match status" value="1"/>
</dbReference>
<sequence>LSTKPKDFYSLDINQVKTAAFCLTALRVPCSDGEVFSWGQDSRGQLGLGKSGPGATSPQPVKSLSELPLEQVAAGGEHSLCLTVSGGVFSWGRNCSGQLGLGDHTVLTKVTTKLSLLY</sequence>
<dbReference type="GO" id="GO:0016567">
    <property type="term" value="P:protein ubiquitination"/>
    <property type="evidence" value="ECO:0007669"/>
    <property type="project" value="TreeGrafter"/>
</dbReference>
<dbReference type="GO" id="GO:0006511">
    <property type="term" value="P:ubiquitin-dependent protein catabolic process"/>
    <property type="evidence" value="ECO:0007669"/>
    <property type="project" value="TreeGrafter"/>
</dbReference>
<accession>A0A8C6WPR2</accession>
<name>A0A8C6WPR2_9GOBI</name>
<dbReference type="Proteomes" id="UP000694523">
    <property type="component" value="Unplaced"/>
</dbReference>
<reference evidence="3" key="1">
    <citation type="submission" date="2025-08" db="UniProtKB">
        <authorList>
            <consortium name="Ensembl"/>
        </authorList>
    </citation>
    <scope>IDENTIFICATION</scope>
</reference>
<dbReference type="InterPro" id="IPR009091">
    <property type="entry name" value="RCC1/BLIP-II"/>
</dbReference>
<evidence type="ECO:0000256" key="2">
    <source>
        <dbReference type="PROSITE-ProRule" id="PRU00235"/>
    </source>
</evidence>
<dbReference type="PANTHER" id="PTHR45622">
    <property type="entry name" value="UBIQUITIN-PROTEIN LIGASE E3A-RELATED"/>
    <property type="match status" value="1"/>
</dbReference>
<dbReference type="PROSITE" id="PS00626">
    <property type="entry name" value="RCC1_2"/>
    <property type="match status" value="1"/>
</dbReference>
<dbReference type="SUPFAM" id="SSF50985">
    <property type="entry name" value="RCC1/BLIP-II"/>
    <property type="match status" value="1"/>
</dbReference>
<evidence type="ECO:0008006" key="5">
    <source>
        <dbReference type="Google" id="ProtNLM"/>
    </source>
</evidence>